<organism evidence="9 10">
    <name type="scientific">Cryptococcus wingfieldii CBS 7118</name>
    <dbReference type="NCBI Taxonomy" id="1295528"/>
    <lineage>
        <taxon>Eukaryota</taxon>
        <taxon>Fungi</taxon>
        <taxon>Dikarya</taxon>
        <taxon>Basidiomycota</taxon>
        <taxon>Agaricomycotina</taxon>
        <taxon>Tremellomycetes</taxon>
        <taxon>Tremellales</taxon>
        <taxon>Cryptococcaceae</taxon>
        <taxon>Cryptococcus</taxon>
    </lineage>
</organism>
<evidence type="ECO:0000256" key="6">
    <source>
        <dbReference type="PROSITE-ProRule" id="PRU00094"/>
    </source>
</evidence>
<feature type="domain" description="GATA-type" evidence="8">
    <location>
        <begin position="291"/>
        <end position="320"/>
    </location>
</feature>
<feature type="region of interest" description="Disordered" evidence="7">
    <location>
        <begin position="1"/>
        <end position="153"/>
    </location>
</feature>
<dbReference type="PROSITE" id="PS50114">
    <property type="entry name" value="GATA_ZN_FINGER_2"/>
    <property type="match status" value="1"/>
</dbReference>
<evidence type="ECO:0000256" key="4">
    <source>
        <dbReference type="ARBA" id="ARBA00023015"/>
    </source>
</evidence>
<sequence length="342" mass="35360">MAFSYYSRPRPQHGPPPPPRAQQQPQGYLYPDPSPHAALATSSPRFQPYARPAPKSHSPSSTYLGSPHTGYLPQQPSPHPSSAHPSPSYMQSTSAPSAFDPPSMPEPMPFSSAGYGVGDGLYDGTSSFPGYVDPNGPAAAAASESRSWENSTRDVAPDDYAQALALYTHICNSLPYYVPTSQPAPNSSSSTPPTTFDSIIGLASEGHSILSGQAPPSTSAIDIGSFGPSSGFTSGVESPEGRIGGGIASGSAAASTSAVATPVTAPASISSAGRKRRNSGRKEPAGPPPTCLGCGATETPEWRRGPMGPRTLCNACGLVHMKLQRKKRKAEEKERAAAVAAA</sequence>
<dbReference type="AlphaFoldDB" id="A0A1E3J9W9"/>
<keyword evidence="2 6" id="KW-0863">Zinc-finger</keyword>
<name>A0A1E3J9W9_9TREE</name>
<keyword evidence="5" id="KW-0804">Transcription</keyword>
<evidence type="ECO:0000256" key="3">
    <source>
        <dbReference type="ARBA" id="ARBA00022833"/>
    </source>
</evidence>
<feature type="region of interest" description="Disordered" evidence="7">
    <location>
        <begin position="180"/>
        <end position="199"/>
    </location>
</feature>
<feature type="region of interest" description="Disordered" evidence="7">
    <location>
        <begin position="256"/>
        <end position="292"/>
    </location>
</feature>
<evidence type="ECO:0000256" key="7">
    <source>
        <dbReference type="SAM" id="MobiDB-lite"/>
    </source>
</evidence>
<keyword evidence="10" id="KW-1185">Reference proteome</keyword>
<keyword evidence="1" id="KW-0479">Metal-binding</keyword>
<dbReference type="InterPro" id="IPR013088">
    <property type="entry name" value="Znf_NHR/GATA"/>
</dbReference>
<reference evidence="9 10" key="1">
    <citation type="submission" date="2016-06" db="EMBL/GenBank/DDBJ databases">
        <title>Evolution of pathogenesis and genome organization in the Tremellales.</title>
        <authorList>
            <person name="Cuomo C."/>
            <person name="Litvintseva A."/>
            <person name="Heitman J."/>
            <person name="Chen Y."/>
            <person name="Sun S."/>
            <person name="Springer D."/>
            <person name="Dromer F."/>
            <person name="Young S."/>
            <person name="Zeng Q."/>
            <person name="Chapman S."/>
            <person name="Gujja S."/>
            <person name="Saif S."/>
            <person name="Birren B."/>
        </authorList>
    </citation>
    <scope>NUCLEOTIDE SEQUENCE [LARGE SCALE GENOMIC DNA]</scope>
    <source>
        <strain evidence="9 10">CBS 7118</strain>
    </source>
</reference>
<dbReference type="Proteomes" id="UP000094819">
    <property type="component" value="Unassembled WGS sequence"/>
</dbReference>
<feature type="compositionally biased region" description="Low complexity" evidence="7">
    <location>
        <begin position="256"/>
        <end position="269"/>
    </location>
</feature>
<evidence type="ECO:0000313" key="9">
    <source>
        <dbReference type="EMBL" id="ODN97465.1"/>
    </source>
</evidence>
<dbReference type="PANTHER" id="PTHR47172:SF24">
    <property type="entry name" value="GATA ZINC FINGER DOMAIN-CONTAINING PROTEIN 14-RELATED"/>
    <property type="match status" value="1"/>
</dbReference>
<evidence type="ECO:0000313" key="10">
    <source>
        <dbReference type="Proteomes" id="UP000094819"/>
    </source>
</evidence>
<evidence type="ECO:0000256" key="2">
    <source>
        <dbReference type="ARBA" id="ARBA00022771"/>
    </source>
</evidence>
<dbReference type="GO" id="GO:0043565">
    <property type="term" value="F:sequence-specific DNA binding"/>
    <property type="evidence" value="ECO:0007669"/>
    <property type="project" value="InterPro"/>
</dbReference>
<evidence type="ECO:0000256" key="1">
    <source>
        <dbReference type="ARBA" id="ARBA00022723"/>
    </source>
</evidence>
<dbReference type="SMART" id="SM00401">
    <property type="entry name" value="ZnF_GATA"/>
    <property type="match status" value="1"/>
</dbReference>
<dbReference type="GeneID" id="30193243"/>
<gene>
    <name evidence="9" type="ORF">L198_04030</name>
</gene>
<dbReference type="Gene3D" id="3.30.50.10">
    <property type="entry name" value="Erythroid Transcription Factor GATA-1, subunit A"/>
    <property type="match status" value="1"/>
</dbReference>
<dbReference type="PANTHER" id="PTHR47172">
    <property type="entry name" value="OS01G0976800 PROTEIN"/>
    <property type="match status" value="1"/>
</dbReference>
<proteinExistence type="predicted"/>
<dbReference type="CDD" id="cd00202">
    <property type="entry name" value="ZnF_GATA"/>
    <property type="match status" value="1"/>
</dbReference>
<dbReference type="OrthoDB" id="2162994at2759"/>
<dbReference type="Pfam" id="PF00320">
    <property type="entry name" value="GATA"/>
    <property type="match status" value="1"/>
</dbReference>
<accession>A0A1E3J9W9</accession>
<keyword evidence="3" id="KW-0862">Zinc</keyword>
<evidence type="ECO:0000259" key="8">
    <source>
        <dbReference type="PROSITE" id="PS50114"/>
    </source>
</evidence>
<feature type="compositionally biased region" description="Low complexity" evidence="7">
    <location>
        <begin position="180"/>
        <end position="195"/>
    </location>
</feature>
<comment type="caution">
    <text evidence="9">The sequence shown here is derived from an EMBL/GenBank/DDBJ whole genome shotgun (WGS) entry which is preliminary data.</text>
</comment>
<dbReference type="SUPFAM" id="SSF57716">
    <property type="entry name" value="Glucocorticoid receptor-like (DNA-binding domain)"/>
    <property type="match status" value="1"/>
</dbReference>
<feature type="region of interest" description="Disordered" evidence="7">
    <location>
        <begin position="231"/>
        <end position="250"/>
    </location>
</feature>
<keyword evidence="4" id="KW-0805">Transcription regulation</keyword>
<dbReference type="GO" id="GO:0006355">
    <property type="term" value="P:regulation of DNA-templated transcription"/>
    <property type="evidence" value="ECO:0007669"/>
    <property type="project" value="InterPro"/>
</dbReference>
<dbReference type="EMBL" id="AWGH01000010">
    <property type="protein sequence ID" value="ODN97465.1"/>
    <property type="molecule type" value="Genomic_DNA"/>
</dbReference>
<dbReference type="RefSeq" id="XP_019032067.1">
    <property type="nucleotide sequence ID" value="XM_019176154.1"/>
</dbReference>
<evidence type="ECO:0000256" key="5">
    <source>
        <dbReference type="ARBA" id="ARBA00023163"/>
    </source>
</evidence>
<protein>
    <recommendedName>
        <fullName evidence="8">GATA-type domain-containing protein</fullName>
    </recommendedName>
</protein>
<dbReference type="InterPro" id="IPR000679">
    <property type="entry name" value="Znf_GATA"/>
</dbReference>
<dbReference type="GO" id="GO:0008270">
    <property type="term" value="F:zinc ion binding"/>
    <property type="evidence" value="ECO:0007669"/>
    <property type="project" value="UniProtKB-KW"/>
</dbReference>